<dbReference type="EMBL" id="JBHMDG010000001">
    <property type="protein sequence ID" value="MFB9311671.1"/>
    <property type="molecule type" value="Genomic_DNA"/>
</dbReference>
<gene>
    <name evidence="5" type="ORF">ACFFRI_01330</name>
</gene>
<dbReference type="SUPFAM" id="SSF53901">
    <property type="entry name" value="Thiolase-like"/>
    <property type="match status" value="1"/>
</dbReference>
<evidence type="ECO:0000256" key="1">
    <source>
        <dbReference type="ARBA" id="ARBA00022679"/>
    </source>
</evidence>
<keyword evidence="6" id="KW-1185">Reference proteome</keyword>
<evidence type="ECO:0000313" key="6">
    <source>
        <dbReference type="Proteomes" id="UP001589750"/>
    </source>
</evidence>
<name>A0ABV5K4I9_9ACTN</name>
<feature type="domain" description="Beta-ketoacyl-[acyl-carrier-protein] synthase III N-terminal" evidence="4">
    <location>
        <begin position="125"/>
        <end position="208"/>
    </location>
</feature>
<dbReference type="InterPro" id="IPR013751">
    <property type="entry name" value="ACP_syn_III_N"/>
</dbReference>
<accession>A0ABV5K4I9</accession>
<evidence type="ECO:0000259" key="3">
    <source>
        <dbReference type="Pfam" id="PF08541"/>
    </source>
</evidence>
<dbReference type="Gene3D" id="3.40.47.10">
    <property type="match status" value="2"/>
</dbReference>
<evidence type="ECO:0000259" key="4">
    <source>
        <dbReference type="Pfam" id="PF08545"/>
    </source>
</evidence>
<keyword evidence="2" id="KW-0012">Acyltransferase</keyword>
<feature type="domain" description="Beta-ketoacyl-[acyl-carrier-protein] synthase III C-terminal" evidence="3">
    <location>
        <begin position="257"/>
        <end position="342"/>
    </location>
</feature>
<dbReference type="InterPro" id="IPR016039">
    <property type="entry name" value="Thiolase-like"/>
</dbReference>
<evidence type="ECO:0000256" key="2">
    <source>
        <dbReference type="ARBA" id="ARBA00023315"/>
    </source>
</evidence>
<reference evidence="5 6" key="1">
    <citation type="submission" date="2024-09" db="EMBL/GenBank/DDBJ databases">
        <authorList>
            <person name="Sun Q."/>
            <person name="Mori K."/>
        </authorList>
    </citation>
    <scope>NUCLEOTIDE SEQUENCE [LARGE SCALE GENOMIC DNA]</scope>
    <source>
        <strain evidence="5 6">JCM 9626</strain>
    </source>
</reference>
<dbReference type="Pfam" id="PF08545">
    <property type="entry name" value="ACP_syn_III"/>
    <property type="match status" value="1"/>
</dbReference>
<dbReference type="Pfam" id="PF08541">
    <property type="entry name" value="ACP_syn_III_C"/>
    <property type="match status" value="1"/>
</dbReference>
<dbReference type="PANTHER" id="PTHR34069:SF3">
    <property type="entry name" value="ACYL-COA:ACYL-COA ALKYLTRANSFERASE"/>
    <property type="match status" value="1"/>
</dbReference>
<dbReference type="RefSeq" id="WP_140008452.1">
    <property type="nucleotide sequence ID" value="NZ_JBHMDG010000001.1"/>
</dbReference>
<dbReference type="PANTHER" id="PTHR34069">
    <property type="entry name" value="3-OXOACYL-[ACYL-CARRIER-PROTEIN] SYNTHASE 3"/>
    <property type="match status" value="1"/>
</dbReference>
<organism evidence="5 6">
    <name type="scientific">Nocardioides plantarum</name>
    <dbReference type="NCBI Taxonomy" id="29299"/>
    <lineage>
        <taxon>Bacteria</taxon>
        <taxon>Bacillati</taxon>
        <taxon>Actinomycetota</taxon>
        <taxon>Actinomycetes</taxon>
        <taxon>Propionibacteriales</taxon>
        <taxon>Nocardioidaceae</taxon>
        <taxon>Nocardioides</taxon>
    </lineage>
</organism>
<comment type="caution">
    <text evidence="5">The sequence shown here is derived from an EMBL/GenBank/DDBJ whole genome shotgun (WGS) entry which is preliminary data.</text>
</comment>
<dbReference type="CDD" id="cd00830">
    <property type="entry name" value="KAS_III"/>
    <property type="match status" value="1"/>
</dbReference>
<sequence length="345" mass="36499">MAGSPNHPPRVPAPRVGITAAAHVLPPTLLSTADLQARVEAASGFALPAGLLERITGIRERHVVVEGEQWASSLAIEAGRAALAMAGREPEEVDLLLFASATRDFVEPATAHVVNHALGAGAHCLDVTNACNSFLNGLDLARAMIETGRASTALVVTGETPSLSTRWAVDDVRHAAQHVAGYTFGDAGAAVVLEPVETGGFGRTETETHSEHWEVGGIFGGGSRYPRDYDKLYFTGAGRELKRVFEKIGPAILDSTLAHAGLEIDDLAAVLVHQVTTPYVDRFCEVTGVPRRLLDVTVETHGNVASATLPLQLSRQWDRLQPGDTTLLLGLGGGVSVMSTLWTKS</sequence>
<evidence type="ECO:0000313" key="5">
    <source>
        <dbReference type="EMBL" id="MFB9311671.1"/>
    </source>
</evidence>
<proteinExistence type="predicted"/>
<dbReference type="InterPro" id="IPR013747">
    <property type="entry name" value="ACP_syn_III_C"/>
</dbReference>
<protein>
    <submittedName>
        <fullName evidence="5">3-oxoacyl-ACP synthase III family protein</fullName>
    </submittedName>
</protein>
<keyword evidence="1" id="KW-0808">Transferase</keyword>
<dbReference type="Proteomes" id="UP001589750">
    <property type="component" value="Unassembled WGS sequence"/>
</dbReference>